<dbReference type="Gene3D" id="3.90.1410.10">
    <property type="entry name" value="set domain protein methyltransferase, domain 1"/>
    <property type="match status" value="1"/>
</dbReference>
<dbReference type="PANTHER" id="PTHR13271:SF151">
    <property type="entry name" value="SET DOMAIN-CONTAINING PROTEIN 4"/>
    <property type="match status" value="1"/>
</dbReference>
<feature type="chain" id="PRO_5044840038" description="SET domain-containing protein" evidence="4">
    <location>
        <begin position="22"/>
        <end position="477"/>
    </location>
</feature>
<organism evidence="6 7">
    <name type="scientific">Cyclostephanos tholiformis</name>
    <dbReference type="NCBI Taxonomy" id="382380"/>
    <lineage>
        <taxon>Eukaryota</taxon>
        <taxon>Sar</taxon>
        <taxon>Stramenopiles</taxon>
        <taxon>Ochrophyta</taxon>
        <taxon>Bacillariophyta</taxon>
        <taxon>Coscinodiscophyceae</taxon>
        <taxon>Thalassiosirophycidae</taxon>
        <taxon>Stephanodiscales</taxon>
        <taxon>Stephanodiscaceae</taxon>
        <taxon>Cyclostephanos</taxon>
    </lineage>
</organism>
<gene>
    <name evidence="6" type="ORF">ACHAXA_001944</name>
</gene>
<evidence type="ECO:0000313" key="7">
    <source>
        <dbReference type="Proteomes" id="UP001530377"/>
    </source>
</evidence>
<dbReference type="PANTHER" id="PTHR13271">
    <property type="entry name" value="UNCHARACTERIZED PUTATIVE METHYLTRANSFERASE"/>
    <property type="match status" value="1"/>
</dbReference>
<evidence type="ECO:0000256" key="4">
    <source>
        <dbReference type="SAM" id="SignalP"/>
    </source>
</evidence>
<protein>
    <recommendedName>
        <fullName evidence="5">SET domain-containing protein</fullName>
    </recommendedName>
</protein>
<dbReference type="InterPro" id="IPR036464">
    <property type="entry name" value="Rubisco_LSMT_subst-bd_sf"/>
</dbReference>
<dbReference type="InterPro" id="IPR046341">
    <property type="entry name" value="SET_dom_sf"/>
</dbReference>
<dbReference type="InterPro" id="IPR050600">
    <property type="entry name" value="SETD3_SETD6_MTase"/>
</dbReference>
<keyword evidence="1" id="KW-0489">Methyltransferase</keyword>
<dbReference type="InterPro" id="IPR001214">
    <property type="entry name" value="SET_dom"/>
</dbReference>
<keyword evidence="4" id="KW-0732">Signal</keyword>
<evidence type="ECO:0000259" key="5">
    <source>
        <dbReference type="PROSITE" id="PS50280"/>
    </source>
</evidence>
<evidence type="ECO:0000256" key="1">
    <source>
        <dbReference type="ARBA" id="ARBA00022603"/>
    </source>
</evidence>
<feature type="signal peptide" evidence="4">
    <location>
        <begin position="1"/>
        <end position="21"/>
    </location>
</feature>
<sequence length="477" mass="53863">MAMRTFHSIFAVVSILYYFAPLPHRGAVNAAASVGSRTSSVESTNGGVDVDPLISKFPILVEWFRRHGGTIDDRVEIGYESGTNIRGTIANADIPPDTVIMYVPRSLIMGGVDWCPDVETLRGEIELGSRSKWHEYLDFDDSSGSRLPLEWDRNGDAVRELQVHPPDGNIYHHLDWFAGEWGCVAGGGGGGRGKEMTDLDFRAFKIVLTRAMDEGLVPMYDLMNHHNGKINTYIKVDDEGGVYVVSLLDIPAGFPIYNTYGRSGLQSTNALFGIYGFVEDYPQLWQWSDDELDRLSEEDEHHAYDRYVTFDKYYYYDNDENDGDDDERPYHSGGWANKLDLEPNSPLYEVLVISPTLAALLPTKHLTGVLGNGQLSVEGWRKEIDYHHATLHSSHVDSIYDSAMRTLDSLPTTIEEDEEIIQKHEMVRSEELKDERVNAIPADTLMAIKYRLAFKKALRLTMDVATREAFYNETDEL</sequence>
<keyword evidence="3" id="KW-0949">S-adenosyl-L-methionine</keyword>
<dbReference type="AlphaFoldDB" id="A0ABD3R2R0"/>
<dbReference type="GO" id="GO:0008168">
    <property type="term" value="F:methyltransferase activity"/>
    <property type="evidence" value="ECO:0007669"/>
    <property type="project" value="UniProtKB-KW"/>
</dbReference>
<comment type="caution">
    <text evidence="6">The sequence shown here is derived from an EMBL/GenBank/DDBJ whole genome shotgun (WGS) entry which is preliminary data.</text>
</comment>
<name>A0ABD3R2R0_9STRA</name>
<accession>A0ABD3R2R0</accession>
<dbReference type="PROSITE" id="PS50280">
    <property type="entry name" value="SET"/>
    <property type="match status" value="1"/>
</dbReference>
<evidence type="ECO:0000313" key="6">
    <source>
        <dbReference type="EMBL" id="KAL3806642.1"/>
    </source>
</evidence>
<dbReference type="CDD" id="cd10527">
    <property type="entry name" value="SET_LSMT"/>
    <property type="match status" value="1"/>
</dbReference>
<evidence type="ECO:0000256" key="2">
    <source>
        <dbReference type="ARBA" id="ARBA00022679"/>
    </source>
</evidence>
<feature type="domain" description="SET" evidence="5">
    <location>
        <begin position="73"/>
        <end position="261"/>
    </location>
</feature>
<dbReference type="EMBL" id="JALLPB020000763">
    <property type="protein sequence ID" value="KAL3806642.1"/>
    <property type="molecule type" value="Genomic_DNA"/>
</dbReference>
<dbReference type="Proteomes" id="UP001530377">
    <property type="component" value="Unassembled WGS sequence"/>
</dbReference>
<keyword evidence="2" id="KW-0808">Transferase</keyword>
<evidence type="ECO:0000256" key="3">
    <source>
        <dbReference type="ARBA" id="ARBA00022691"/>
    </source>
</evidence>
<dbReference type="GO" id="GO:0032259">
    <property type="term" value="P:methylation"/>
    <property type="evidence" value="ECO:0007669"/>
    <property type="project" value="UniProtKB-KW"/>
</dbReference>
<keyword evidence="7" id="KW-1185">Reference proteome</keyword>
<dbReference type="SUPFAM" id="SSF81822">
    <property type="entry name" value="RuBisCo LSMT C-terminal, substrate-binding domain"/>
    <property type="match status" value="1"/>
</dbReference>
<reference evidence="6 7" key="1">
    <citation type="submission" date="2024-10" db="EMBL/GenBank/DDBJ databases">
        <title>Updated reference genomes for cyclostephanoid diatoms.</title>
        <authorList>
            <person name="Roberts W.R."/>
            <person name="Alverson A.J."/>
        </authorList>
    </citation>
    <scope>NUCLEOTIDE SEQUENCE [LARGE SCALE GENOMIC DNA]</scope>
    <source>
        <strain evidence="6 7">AJA228-03</strain>
    </source>
</reference>
<proteinExistence type="predicted"/>
<dbReference type="SUPFAM" id="SSF82199">
    <property type="entry name" value="SET domain"/>
    <property type="match status" value="1"/>
</dbReference>